<evidence type="ECO:0000256" key="3">
    <source>
        <dbReference type="ARBA" id="ARBA00022989"/>
    </source>
</evidence>
<dbReference type="RefSeq" id="WP_228395062.1">
    <property type="nucleotide sequence ID" value="NZ_JABGDC010000051.1"/>
</dbReference>
<feature type="region of interest" description="Disordered" evidence="5">
    <location>
        <begin position="40"/>
        <end position="60"/>
    </location>
</feature>
<dbReference type="EMBL" id="VLKF01000001">
    <property type="protein sequence ID" value="TWH74201.1"/>
    <property type="molecule type" value="Genomic_DNA"/>
</dbReference>
<dbReference type="Pfam" id="PF01040">
    <property type="entry name" value="UbiA"/>
    <property type="match status" value="1"/>
</dbReference>
<keyword evidence="4 6" id="KW-0472">Membrane</keyword>
<proteinExistence type="predicted"/>
<dbReference type="GO" id="GO:0016757">
    <property type="term" value="F:glycosyltransferase activity"/>
    <property type="evidence" value="ECO:0007669"/>
    <property type="project" value="UniProtKB-KW"/>
</dbReference>
<dbReference type="Proteomes" id="UP000321490">
    <property type="component" value="Unassembled WGS sequence"/>
</dbReference>
<comment type="subcellular location">
    <subcellularLocation>
        <location evidence="1">Membrane</location>
        <topology evidence="1">Multi-pass membrane protein</topology>
    </subcellularLocation>
</comment>
<evidence type="ECO:0000256" key="6">
    <source>
        <dbReference type="SAM" id="Phobius"/>
    </source>
</evidence>
<dbReference type="GO" id="GO:0016765">
    <property type="term" value="F:transferase activity, transferring alkyl or aryl (other than methyl) groups"/>
    <property type="evidence" value="ECO:0007669"/>
    <property type="project" value="InterPro"/>
</dbReference>
<evidence type="ECO:0000256" key="2">
    <source>
        <dbReference type="ARBA" id="ARBA00022692"/>
    </source>
</evidence>
<feature type="transmembrane region" description="Helical" evidence="6">
    <location>
        <begin position="146"/>
        <end position="171"/>
    </location>
</feature>
<feature type="transmembrane region" description="Helical" evidence="6">
    <location>
        <begin position="338"/>
        <end position="356"/>
    </location>
</feature>
<keyword evidence="8" id="KW-1185">Reference proteome</keyword>
<gene>
    <name evidence="7" type="ORF">JD78_02736</name>
</gene>
<dbReference type="Gene3D" id="1.10.357.140">
    <property type="entry name" value="UbiA prenyltransferase"/>
    <property type="match status" value="1"/>
</dbReference>
<dbReference type="GO" id="GO:0016020">
    <property type="term" value="C:membrane"/>
    <property type="evidence" value="ECO:0007669"/>
    <property type="project" value="UniProtKB-SubCell"/>
</dbReference>
<evidence type="ECO:0000313" key="8">
    <source>
        <dbReference type="Proteomes" id="UP000321490"/>
    </source>
</evidence>
<evidence type="ECO:0000256" key="4">
    <source>
        <dbReference type="ARBA" id="ARBA00023136"/>
    </source>
</evidence>
<keyword evidence="7" id="KW-0808">Transferase</keyword>
<feature type="transmembrane region" description="Helical" evidence="6">
    <location>
        <begin position="106"/>
        <end position="125"/>
    </location>
</feature>
<feature type="transmembrane region" description="Helical" evidence="6">
    <location>
        <begin position="83"/>
        <end position="100"/>
    </location>
</feature>
<feature type="transmembrane region" description="Helical" evidence="6">
    <location>
        <begin position="300"/>
        <end position="318"/>
    </location>
</feature>
<dbReference type="CDD" id="cd13963">
    <property type="entry name" value="PT_UbiA_2"/>
    <property type="match status" value="1"/>
</dbReference>
<evidence type="ECO:0000256" key="1">
    <source>
        <dbReference type="ARBA" id="ARBA00004141"/>
    </source>
</evidence>
<comment type="caution">
    <text evidence="7">The sequence shown here is derived from an EMBL/GenBank/DDBJ whole genome shotgun (WGS) entry which is preliminary data.</text>
</comment>
<dbReference type="NCBIfam" id="NF008978">
    <property type="entry name" value="PRK12324.1-4"/>
    <property type="match status" value="1"/>
</dbReference>
<protein>
    <submittedName>
        <fullName evidence="7">Decaprenyl-phosphate phosphoribosyltransferase</fullName>
    </submittedName>
</protein>
<sequence>MTTPQRPAVHGDPELEAQFRRPNAVMPLLPLESDQAAVAPSVVRDPDAEPSADAVAPGPVPRPTGWRGSLAWSVVRALRPRQWVKNVLVLAVPLAAGAVFDPDVMAPTGVAFLLFCLSASGVYLVNDSIDVEEDRRHPRKRHRPIAAGLVPRPLAVGLALVLFAVALTTAVLLTRPALAGVLGAYVVIQLAYCLFLKNQPVIDLAVVASGFLLRGIAGGVAAGLFLSQWFLLVAAFGSLFMVAGKRYSELVLVGDEAATRKTLREYSASYLRFVWSLSAGVAVTAYSLWAFEMAETQDGVPWATISIAPFVLAILRYARDVDKGSAGAPEEIVVHDRVLLVLGALWALTVGLGVFGA</sequence>
<feature type="transmembrane region" description="Helical" evidence="6">
    <location>
        <begin position="177"/>
        <end position="195"/>
    </location>
</feature>
<feature type="transmembrane region" description="Helical" evidence="6">
    <location>
        <begin position="269"/>
        <end position="288"/>
    </location>
</feature>
<feature type="transmembrane region" description="Helical" evidence="6">
    <location>
        <begin position="229"/>
        <end position="248"/>
    </location>
</feature>
<dbReference type="InterPro" id="IPR000537">
    <property type="entry name" value="UbiA_prenyltransferase"/>
</dbReference>
<dbReference type="AlphaFoldDB" id="A0A562IT53"/>
<evidence type="ECO:0000256" key="5">
    <source>
        <dbReference type="SAM" id="MobiDB-lite"/>
    </source>
</evidence>
<name>A0A562IT53_9ACTN</name>
<keyword evidence="3 6" id="KW-1133">Transmembrane helix</keyword>
<reference evidence="7 8" key="1">
    <citation type="submission" date="2019-07" db="EMBL/GenBank/DDBJ databases">
        <title>R&amp;d 2014.</title>
        <authorList>
            <person name="Klenk H.-P."/>
        </authorList>
    </citation>
    <scope>NUCLEOTIDE SEQUENCE [LARGE SCALE GENOMIC DNA]</scope>
    <source>
        <strain evidence="7 8">DSM 45764</strain>
    </source>
</reference>
<keyword evidence="2 6" id="KW-0812">Transmembrane</keyword>
<evidence type="ECO:0000313" key="7">
    <source>
        <dbReference type="EMBL" id="TWH74201.1"/>
    </source>
</evidence>
<feature type="transmembrane region" description="Helical" evidence="6">
    <location>
        <begin position="202"/>
        <end position="223"/>
    </location>
</feature>
<organism evidence="7 8">
    <name type="scientific">Modestobacter roseus</name>
    <dbReference type="NCBI Taxonomy" id="1181884"/>
    <lineage>
        <taxon>Bacteria</taxon>
        <taxon>Bacillati</taxon>
        <taxon>Actinomycetota</taxon>
        <taxon>Actinomycetes</taxon>
        <taxon>Geodermatophilales</taxon>
        <taxon>Geodermatophilaceae</taxon>
        <taxon>Modestobacter</taxon>
    </lineage>
</organism>
<accession>A0A562IT53</accession>
<dbReference type="InterPro" id="IPR044878">
    <property type="entry name" value="UbiA_sf"/>
</dbReference>
<keyword evidence="7" id="KW-0328">Glycosyltransferase</keyword>